<protein>
    <submittedName>
        <fullName evidence="5">Type 1 glutamine amidotransferase domain-containing protein</fullName>
    </submittedName>
</protein>
<evidence type="ECO:0000259" key="4">
    <source>
        <dbReference type="Pfam" id="PF01965"/>
    </source>
</evidence>
<reference evidence="5 6" key="1">
    <citation type="submission" date="2022-01" db="EMBL/GenBank/DDBJ databases">
        <title>Whole genome-based taxonomy of the Shewanellaceae.</title>
        <authorList>
            <person name="Martin-Rodriguez A.J."/>
        </authorList>
    </citation>
    <scope>NUCLEOTIDE SEQUENCE [LARGE SCALE GENOMIC DNA]</scope>
    <source>
        <strain evidence="5 6">DSM 24955</strain>
    </source>
</reference>
<dbReference type="SUPFAM" id="SSF52317">
    <property type="entry name" value="Class I glutamine amidotransferase-like"/>
    <property type="match status" value="1"/>
</dbReference>
<keyword evidence="5" id="KW-0315">Glutamine amidotransferase</keyword>
<comment type="similarity">
    <text evidence="3">Belongs to the peptidase C56 family. HSP31-like subfamily.</text>
</comment>
<dbReference type="Gene3D" id="3.40.50.880">
    <property type="match status" value="1"/>
</dbReference>
<proteinExistence type="inferred from homology"/>
<dbReference type="InterPro" id="IPR050325">
    <property type="entry name" value="Prot/Nucl_acid_deglycase"/>
</dbReference>
<evidence type="ECO:0000313" key="6">
    <source>
        <dbReference type="Proteomes" id="UP001202134"/>
    </source>
</evidence>
<dbReference type="InterPro" id="IPR029062">
    <property type="entry name" value="Class_I_gatase-like"/>
</dbReference>
<sequence>MYHFKKQLIQALALITLVISTFSFAMPSQKKVLLVVTSYGEQQGKVSPGYEFDEFSKAYLVFKQHDIAIDVASPKGGNVEADQYDPTKPFNAAVLNDKKAMAKLSDTLKVKSLSASHYDGIFIVGGKGAMFDLPKNQALQQLIADVYQQQGSVAAVCHGPAALVNVKLDNGQYLVANKAVNGFTNQEEHLFSSKWINDFEFLLEDKLVERGGLFQSSEIMLSHVTVDGRLMTGQNPSSTIAVATELVRSLGIAPQQIKQDKEDKTMTVIAEILAGNKQAIAKLNSEQSQYQLPLVGMYGFYYLKIATTNQQRENALTLMKLGQEAINKPSLDMKIANTQVELDKHEAAISTLKQLLTKKPDFKPALDLLKTLSL</sequence>
<dbReference type="RefSeq" id="WP_248954724.1">
    <property type="nucleotide sequence ID" value="NZ_JAKIKU010000001.1"/>
</dbReference>
<organism evidence="5 6">
    <name type="scientific">Shewanella electrodiphila</name>
    <dbReference type="NCBI Taxonomy" id="934143"/>
    <lineage>
        <taxon>Bacteria</taxon>
        <taxon>Pseudomonadati</taxon>
        <taxon>Pseudomonadota</taxon>
        <taxon>Gammaproteobacteria</taxon>
        <taxon>Alteromonadales</taxon>
        <taxon>Shewanellaceae</taxon>
        <taxon>Shewanella</taxon>
    </lineage>
</organism>
<keyword evidence="6" id="KW-1185">Reference proteome</keyword>
<evidence type="ECO:0000256" key="1">
    <source>
        <dbReference type="ARBA" id="ARBA00023016"/>
    </source>
</evidence>
<keyword evidence="2" id="KW-0456">Lyase</keyword>
<dbReference type="InterPro" id="IPR002818">
    <property type="entry name" value="DJ-1/PfpI"/>
</dbReference>
<dbReference type="PANTHER" id="PTHR48094:SF11">
    <property type="entry name" value="GLUTATHIONE-INDEPENDENT GLYOXALASE HSP31-RELATED"/>
    <property type="match status" value="1"/>
</dbReference>
<dbReference type="Pfam" id="PF01965">
    <property type="entry name" value="DJ-1_PfpI"/>
    <property type="match status" value="1"/>
</dbReference>
<dbReference type="CDD" id="cd03141">
    <property type="entry name" value="GATase1_Hsp31_like"/>
    <property type="match status" value="1"/>
</dbReference>
<gene>
    <name evidence="5" type="ORF">L2737_02975</name>
</gene>
<dbReference type="PANTHER" id="PTHR48094">
    <property type="entry name" value="PROTEIN/NUCLEIC ACID DEGLYCASE DJ-1-RELATED"/>
    <property type="match status" value="1"/>
</dbReference>
<evidence type="ECO:0000256" key="3">
    <source>
        <dbReference type="ARBA" id="ARBA00038493"/>
    </source>
</evidence>
<name>A0ABT0KKF0_9GAMM</name>
<comment type="caution">
    <text evidence="5">The sequence shown here is derived from an EMBL/GenBank/DDBJ whole genome shotgun (WGS) entry which is preliminary data.</text>
</comment>
<keyword evidence="1" id="KW-0346">Stress response</keyword>
<dbReference type="Proteomes" id="UP001202134">
    <property type="component" value="Unassembled WGS sequence"/>
</dbReference>
<evidence type="ECO:0000313" key="5">
    <source>
        <dbReference type="EMBL" id="MCL1044298.1"/>
    </source>
</evidence>
<dbReference type="EMBL" id="JAKIKU010000001">
    <property type="protein sequence ID" value="MCL1044298.1"/>
    <property type="molecule type" value="Genomic_DNA"/>
</dbReference>
<accession>A0ABT0KKF0</accession>
<evidence type="ECO:0000256" key="2">
    <source>
        <dbReference type="ARBA" id="ARBA00023239"/>
    </source>
</evidence>
<feature type="domain" description="DJ-1/PfpI" evidence="4">
    <location>
        <begin position="49"/>
        <end position="248"/>
    </location>
</feature>